<dbReference type="GO" id="GO:0004601">
    <property type="term" value="F:peroxidase activity"/>
    <property type="evidence" value="ECO:0007669"/>
    <property type="project" value="UniProtKB-KW"/>
</dbReference>
<evidence type="ECO:0000313" key="1">
    <source>
        <dbReference type="EMBL" id="VAX14706.1"/>
    </source>
</evidence>
<dbReference type="Gene3D" id="3.40.30.10">
    <property type="entry name" value="Glutaredoxin"/>
    <property type="match status" value="1"/>
</dbReference>
<proteinExistence type="predicted"/>
<dbReference type="EC" id="1.11.1.15" evidence="1"/>
<dbReference type="AlphaFoldDB" id="A0A3B1B8V0"/>
<keyword evidence="1" id="KW-0560">Oxidoreductase</keyword>
<organism evidence="1">
    <name type="scientific">hydrothermal vent metagenome</name>
    <dbReference type="NCBI Taxonomy" id="652676"/>
    <lineage>
        <taxon>unclassified sequences</taxon>
        <taxon>metagenomes</taxon>
        <taxon>ecological metagenomes</taxon>
    </lineage>
</organism>
<keyword evidence="1" id="KW-0575">Peroxidase</keyword>
<protein>
    <submittedName>
        <fullName evidence="1">Thiol peroxidase, Bcp-type</fullName>
        <ecNumber evidence="1">1.11.1.15</ecNumber>
    </submittedName>
</protein>
<sequence length="42" mass="4602">MYGKKVTGVIRTTVIIDGKGKVEKIFSKVKAKGHATKVLEEL</sequence>
<name>A0A3B1B8V0_9ZZZZ</name>
<dbReference type="SUPFAM" id="SSF52833">
    <property type="entry name" value="Thioredoxin-like"/>
    <property type="match status" value="1"/>
</dbReference>
<accession>A0A3B1B8V0</accession>
<dbReference type="InterPro" id="IPR036249">
    <property type="entry name" value="Thioredoxin-like_sf"/>
</dbReference>
<dbReference type="EMBL" id="UOGA01000002">
    <property type="protein sequence ID" value="VAX14706.1"/>
    <property type="molecule type" value="Genomic_DNA"/>
</dbReference>
<reference evidence="1" key="1">
    <citation type="submission" date="2018-06" db="EMBL/GenBank/DDBJ databases">
        <authorList>
            <person name="Zhirakovskaya E."/>
        </authorList>
    </citation>
    <scope>NUCLEOTIDE SEQUENCE</scope>
</reference>
<gene>
    <name evidence="1" type="ORF">MNBD_NITROSPINAE04-349</name>
</gene>